<feature type="transmembrane region" description="Helical" evidence="6">
    <location>
        <begin position="151"/>
        <end position="169"/>
    </location>
</feature>
<dbReference type="InterPro" id="IPR016174">
    <property type="entry name" value="Di-haem_cyt_TM"/>
</dbReference>
<evidence type="ECO:0000256" key="5">
    <source>
        <dbReference type="ARBA" id="ARBA00023136"/>
    </source>
</evidence>
<keyword evidence="2" id="KW-1003">Cell membrane</keyword>
<dbReference type="STRING" id="339866.GCA_001418255_01066"/>
<organism evidence="8 9">
    <name type="scientific">Thiomonas bhubaneswarensis</name>
    <dbReference type="NCBI Taxonomy" id="339866"/>
    <lineage>
        <taxon>Bacteria</taxon>
        <taxon>Pseudomonadati</taxon>
        <taxon>Pseudomonadota</taxon>
        <taxon>Betaproteobacteria</taxon>
        <taxon>Burkholderiales</taxon>
        <taxon>Thiomonas</taxon>
    </lineage>
</organism>
<evidence type="ECO:0000256" key="4">
    <source>
        <dbReference type="ARBA" id="ARBA00022989"/>
    </source>
</evidence>
<name>A0A0K6HXQ2_9BURK</name>
<keyword evidence="5 6" id="KW-0472">Membrane</keyword>
<dbReference type="Proteomes" id="UP000183649">
    <property type="component" value="Unassembled WGS sequence"/>
</dbReference>
<gene>
    <name evidence="8" type="ORF">Ga0061069_103186</name>
</gene>
<dbReference type="InterPro" id="IPR051542">
    <property type="entry name" value="Hydrogenase_cytochrome"/>
</dbReference>
<dbReference type="OrthoDB" id="196472at2"/>
<dbReference type="Gene3D" id="1.20.950.20">
    <property type="entry name" value="Transmembrane di-heme cytochromes, Chain C"/>
    <property type="match status" value="1"/>
</dbReference>
<feature type="transmembrane region" description="Helical" evidence="6">
    <location>
        <begin position="12"/>
        <end position="31"/>
    </location>
</feature>
<keyword evidence="3 6" id="KW-0812">Transmembrane</keyword>
<evidence type="ECO:0000313" key="8">
    <source>
        <dbReference type="EMBL" id="CUA95655.1"/>
    </source>
</evidence>
<comment type="subcellular location">
    <subcellularLocation>
        <location evidence="1">Cell membrane</location>
        <topology evidence="1">Multi-pass membrane protein</topology>
    </subcellularLocation>
</comment>
<evidence type="ECO:0000256" key="6">
    <source>
        <dbReference type="SAM" id="Phobius"/>
    </source>
</evidence>
<evidence type="ECO:0000256" key="2">
    <source>
        <dbReference type="ARBA" id="ARBA00022475"/>
    </source>
</evidence>
<feature type="transmembrane region" description="Helical" evidence="6">
    <location>
        <begin position="200"/>
        <end position="217"/>
    </location>
</feature>
<evidence type="ECO:0000256" key="1">
    <source>
        <dbReference type="ARBA" id="ARBA00004651"/>
    </source>
</evidence>
<protein>
    <submittedName>
        <fullName evidence="8">Cytochrome b</fullName>
    </submittedName>
</protein>
<feature type="transmembrane region" description="Helical" evidence="6">
    <location>
        <begin position="96"/>
        <end position="118"/>
    </location>
</feature>
<feature type="domain" description="Cytochrome b561 bacterial/Ni-hydrogenase" evidence="7">
    <location>
        <begin position="5"/>
        <end position="181"/>
    </location>
</feature>
<dbReference type="EMBL" id="CYHF01000003">
    <property type="protein sequence ID" value="CUA95655.1"/>
    <property type="molecule type" value="Genomic_DNA"/>
</dbReference>
<accession>A0A0K6HXQ2</accession>
<dbReference type="SUPFAM" id="SSF81342">
    <property type="entry name" value="Transmembrane di-heme cytochromes"/>
    <property type="match status" value="1"/>
</dbReference>
<sequence length="225" mass="24448">MKVRVWDLPLRLFHWGLAICVTVSVITGLEGGNAMQYHYWSGYTLIALLVFRLAWGLIGPRHARFAHFVRGPGAILRYLRGDDPRPPHLRVGHNPLGSLSVIALLLVVTLQVASGLFANDEIFNEGPLAGYVSNRTSEILTFYHTTIGQPLIYALVGLHIAAIAYYAIVKRQNLVRPMLTGDVDTVAGAPAARDTWGVRLLALLIVAAGGALAWWIASLGSVGGY</sequence>
<dbReference type="RefSeq" id="WP_055449987.1">
    <property type="nucleotide sequence ID" value="NZ_CYHF01000003.1"/>
</dbReference>
<dbReference type="InterPro" id="IPR011577">
    <property type="entry name" value="Cyt_b561_bac/Ni-Hgenase"/>
</dbReference>
<evidence type="ECO:0000313" key="9">
    <source>
        <dbReference type="Proteomes" id="UP000183649"/>
    </source>
</evidence>
<dbReference type="PANTHER" id="PTHR30485:SF2">
    <property type="entry name" value="BLL0597 PROTEIN"/>
    <property type="match status" value="1"/>
</dbReference>
<feature type="transmembrane region" description="Helical" evidence="6">
    <location>
        <begin position="37"/>
        <end position="58"/>
    </location>
</feature>
<dbReference type="GO" id="GO:0020037">
    <property type="term" value="F:heme binding"/>
    <property type="evidence" value="ECO:0007669"/>
    <property type="project" value="TreeGrafter"/>
</dbReference>
<keyword evidence="4 6" id="KW-1133">Transmembrane helix</keyword>
<reference evidence="9" key="1">
    <citation type="submission" date="2015-08" db="EMBL/GenBank/DDBJ databases">
        <authorList>
            <person name="Varghese N."/>
        </authorList>
    </citation>
    <scope>NUCLEOTIDE SEQUENCE [LARGE SCALE GENOMIC DNA]</scope>
    <source>
        <strain evidence="9">DSM 18181</strain>
    </source>
</reference>
<dbReference type="PANTHER" id="PTHR30485">
    <property type="entry name" value="NI/FE-HYDROGENASE 1 B-TYPE CYTOCHROME SUBUNIT"/>
    <property type="match status" value="1"/>
</dbReference>
<evidence type="ECO:0000256" key="3">
    <source>
        <dbReference type="ARBA" id="ARBA00022692"/>
    </source>
</evidence>
<proteinExistence type="predicted"/>
<dbReference type="Pfam" id="PF01292">
    <property type="entry name" value="Ni_hydr_CYTB"/>
    <property type="match status" value="1"/>
</dbReference>
<dbReference type="GO" id="GO:0022904">
    <property type="term" value="P:respiratory electron transport chain"/>
    <property type="evidence" value="ECO:0007669"/>
    <property type="project" value="InterPro"/>
</dbReference>
<keyword evidence="9" id="KW-1185">Reference proteome</keyword>
<dbReference type="GO" id="GO:0005886">
    <property type="term" value="C:plasma membrane"/>
    <property type="evidence" value="ECO:0007669"/>
    <property type="project" value="UniProtKB-SubCell"/>
</dbReference>
<dbReference type="AlphaFoldDB" id="A0A0K6HXQ2"/>
<dbReference type="GO" id="GO:0009055">
    <property type="term" value="F:electron transfer activity"/>
    <property type="evidence" value="ECO:0007669"/>
    <property type="project" value="InterPro"/>
</dbReference>
<evidence type="ECO:0000259" key="7">
    <source>
        <dbReference type="Pfam" id="PF01292"/>
    </source>
</evidence>